<comment type="similarity">
    <text evidence="1 6">Belongs to the metallo-dependent hydrolases superfamily. Adenine deaminase family.</text>
</comment>
<evidence type="ECO:0000256" key="3">
    <source>
        <dbReference type="ARBA" id="ARBA00022801"/>
    </source>
</evidence>
<evidence type="ECO:0000256" key="6">
    <source>
        <dbReference type="HAMAP-Rule" id="MF_01518"/>
    </source>
</evidence>
<comment type="catalytic activity">
    <reaction evidence="5 6">
        <text>adenine + H2O + H(+) = hypoxanthine + NH4(+)</text>
        <dbReference type="Rhea" id="RHEA:23688"/>
        <dbReference type="ChEBI" id="CHEBI:15377"/>
        <dbReference type="ChEBI" id="CHEBI:15378"/>
        <dbReference type="ChEBI" id="CHEBI:16708"/>
        <dbReference type="ChEBI" id="CHEBI:17368"/>
        <dbReference type="ChEBI" id="CHEBI:28938"/>
        <dbReference type="EC" id="3.5.4.2"/>
    </reaction>
</comment>
<sequence>MRLKGLAYDALMEFLSVARGDSPAELCFRNARIAHPLTGLVHETDFAVHKGIIVGWGNYEAHENIDLKGAFVCAGFIEGHIHIESSLLTPDRFAEAVIPWGTTTVVADPHEIANVLGEKGLDYFLRCAESVKLVDYYMMLPSCVPASPLETSGAVLNGVDLWRYKNHTRVLGLGELMNFPGVIAGTRDVWDKILLFGDTLIDGHAPLVLGKDLNAYVFSGVTSDHECTGPEEAIEKLAAGMWIMIREGSQSRDLDKLIGMVNENTWPRCMFVSDDRHPDDLVTRGHLTVQINRAMEKGIDPIRALAMASLTPALYFGFGDRGALVPGSIADFSVSPSLNPWMPQRVFKRGVEVFGDGRLTKEESAEIDLPGSPMEIEKIGPEDFKIPAKGRYIRVIGLKEGSILTDSLVEEAQIEDGEAVSDPERDIIKIAVWNRYIRGSRPSLGFCKGLGLKMGALASTIAHDSHNLIVAGVSDEAMAYAADAVRRAGGGIAVASDSGEVLVLELPVGGLMTPSSVEHVAKKLADLRERAGALGTSMENPFMALSFIALPVIPELKITDKGIVDVKNFNFVPLWVD</sequence>
<keyword evidence="10" id="KW-1185">Reference proteome</keyword>
<feature type="domain" description="Amidohydrolase-related" evidence="7">
    <location>
        <begin position="71"/>
        <end position="335"/>
    </location>
</feature>
<dbReference type="EC" id="3.5.4.2" evidence="2 6"/>
<dbReference type="OrthoDB" id="9775607at2"/>
<dbReference type="SUPFAM" id="SSF51338">
    <property type="entry name" value="Composite domain of metallo-dependent hydrolases"/>
    <property type="match status" value="1"/>
</dbReference>
<dbReference type="RefSeq" id="WP_093394159.1">
    <property type="nucleotide sequence ID" value="NZ_FOUU01000002.1"/>
</dbReference>
<keyword evidence="3 6" id="KW-0378">Hydrolase</keyword>
<feature type="domain" description="Adenine deaminase C-terminal" evidence="8">
    <location>
        <begin position="403"/>
        <end position="569"/>
    </location>
</feature>
<dbReference type="InterPro" id="IPR011059">
    <property type="entry name" value="Metal-dep_hydrolase_composite"/>
</dbReference>
<gene>
    <name evidence="6" type="primary">ade</name>
    <name evidence="9" type="ORF">SAMN05660836_01159</name>
</gene>
<dbReference type="GO" id="GO:0006146">
    <property type="term" value="P:adenine catabolic process"/>
    <property type="evidence" value="ECO:0007669"/>
    <property type="project" value="InterPro"/>
</dbReference>
<organism evidence="9 10">
    <name type="scientific">Thermodesulforhabdus norvegica</name>
    <dbReference type="NCBI Taxonomy" id="39841"/>
    <lineage>
        <taxon>Bacteria</taxon>
        <taxon>Pseudomonadati</taxon>
        <taxon>Thermodesulfobacteriota</taxon>
        <taxon>Syntrophobacteria</taxon>
        <taxon>Syntrophobacterales</taxon>
        <taxon>Thermodesulforhabdaceae</taxon>
        <taxon>Thermodesulforhabdus</taxon>
    </lineage>
</organism>
<dbReference type="InterPro" id="IPR006680">
    <property type="entry name" value="Amidohydro-rel"/>
</dbReference>
<dbReference type="HAMAP" id="MF_01518">
    <property type="entry name" value="Adenine_deamin"/>
    <property type="match status" value="1"/>
</dbReference>
<dbReference type="PANTHER" id="PTHR11113:SF2">
    <property type="entry name" value="ADENINE DEAMINASE"/>
    <property type="match status" value="1"/>
</dbReference>
<dbReference type="SUPFAM" id="SSF51556">
    <property type="entry name" value="Metallo-dependent hydrolases"/>
    <property type="match status" value="1"/>
</dbReference>
<dbReference type="InterPro" id="IPR026912">
    <property type="entry name" value="Adenine_deam_C"/>
</dbReference>
<evidence type="ECO:0000259" key="7">
    <source>
        <dbReference type="Pfam" id="PF01979"/>
    </source>
</evidence>
<dbReference type="InterPro" id="IPR006679">
    <property type="entry name" value="Adenine_deam"/>
</dbReference>
<evidence type="ECO:0000256" key="2">
    <source>
        <dbReference type="ARBA" id="ARBA00012782"/>
    </source>
</evidence>
<dbReference type="GO" id="GO:0000034">
    <property type="term" value="F:adenine deaminase activity"/>
    <property type="evidence" value="ECO:0007669"/>
    <property type="project" value="UniProtKB-UniRule"/>
</dbReference>
<reference evidence="9 10" key="1">
    <citation type="submission" date="2016-10" db="EMBL/GenBank/DDBJ databases">
        <authorList>
            <person name="de Groot N.N."/>
        </authorList>
    </citation>
    <scope>NUCLEOTIDE SEQUENCE [LARGE SCALE GENOMIC DNA]</scope>
    <source>
        <strain evidence="9 10">DSM 9990</strain>
    </source>
</reference>
<protein>
    <recommendedName>
        <fullName evidence="2 6">Adenine deaminase</fullName>
        <shortName evidence="6">Adenase</shortName>
        <shortName evidence="6">Adenine aminase</shortName>
        <ecNumber evidence="2 6">3.5.4.2</ecNumber>
    </recommendedName>
</protein>
<evidence type="ECO:0000313" key="10">
    <source>
        <dbReference type="Proteomes" id="UP000199611"/>
    </source>
</evidence>
<dbReference type="Pfam" id="PF01979">
    <property type="entry name" value="Amidohydro_1"/>
    <property type="match status" value="1"/>
</dbReference>
<evidence type="ECO:0000313" key="9">
    <source>
        <dbReference type="EMBL" id="SFM67833.1"/>
    </source>
</evidence>
<dbReference type="Gene3D" id="3.20.20.140">
    <property type="entry name" value="Metal-dependent hydrolases"/>
    <property type="match status" value="1"/>
</dbReference>
<dbReference type="CDD" id="cd01295">
    <property type="entry name" value="AdeC"/>
    <property type="match status" value="1"/>
</dbReference>
<dbReference type="NCBIfam" id="TIGR01178">
    <property type="entry name" value="ade"/>
    <property type="match status" value="1"/>
</dbReference>
<accession>A0A1I4SU57</accession>
<evidence type="ECO:0000256" key="1">
    <source>
        <dbReference type="ARBA" id="ARBA00006773"/>
    </source>
</evidence>
<comment type="cofactor">
    <cofactor evidence="6">
        <name>Mn(2+)</name>
        <dbReference type="ChEBI" id="CHEBI:29035"/>
    </cofactor>
</comment>
<evidence type="ECO:0000256" key="5">
    <source>
        <dbReference type="ARBA" id="ARBA00047720"/>
    </source>
</evidence>
<dbReference type="AlphaFoldDB" id="A0A1I4SU57"/>
<dbReference type="STRING" id="39841.SAMN05660836_01159"/>
<dbReference type="EMBL" id="FOUU01000002">
    <property type="protein sequence ID" value="SFM67833.1"/>
    <property type="molecule type" value="Genomic_DNA"/>
</dbReference>
<evidence type="ECO:0000256" key="4">
    <source>
        <dbReference type="ARBA" id="ARBA00023211"/>
    </source>
</evidence>
<dbReference type="Pfam" id="PF13382">
    <property type="entry name" value="Adenine_deam_C"/>
    <property type="match status" value="1"/>
</dbReference>
<proteinExistence type="inferred from homology"/>
<dbReference type="InterPro" id="IPR032466">
    <property type="entry name" value="Metal_Hydrolase"/>
</dbReference>
<dbReference type="Proteomes" id="UP000199611">
    <property type="component" value="Unassembled WGS sequence"/>
</dbReference>
<keyword evidence="4 6" id="KW-0464">Manganese</keyword>
<name>A0A1I4SU57_9BACT</name>
<evidence type="ECO:0000259" key="8">
    <source>
        <dbReference type="Pfam" id="PF13382"/>
    </source>
</evidence>
<dbReference type="PANTHER" id="PTHR11113">
    <property type="entry name" value="N-ACETYLGLUCOSAMINE-6-PHOSPHATE DEACETYLASE"/>
    <property type="match status" value="1"/>
</dbReference>
<dbReference type="Gene3D" id="2.30.40.10">
    <property type="entry name" value="Urease, subunit C, domain 1"/>
    <property type="match status" value="1"/>
</dbReference>